<comment type="caution">
    <text evidence="2">The sequence shown here is derived from an EMBL/GenBank/DDBJ whole genome shotgun (WGS) entry which is preliminary data.</text>
</comment>
<protein>
    <submittedName>
        <fullName evidence="2">Uncharacterized protein</fullName>
    </submittedName>
</protein>
<keyword evidence="1" id="KW-0175">Coiled coil</keyword>
<evidence type="ECO:0000313" key="2">
    <source>
        <dbReference type="EMBL" id="KAK8883371.1"/>
    </source>
</evidence>
<gene>
    <name evidence="2" type="ORF">M9Y10_046021</name>
</gene>
<organism evidence="2 3">
    <name type="scientific">Tritrichomonas musculus</name>
    <dbReference type="NCBI Taxonomy" id="1915356"/>
    <lineage>
        <taxon>Eukaryota</taxon>
        <taxon>Metamonada</taxon>
        <taxon>Parabasalia</taxon>
        <taxon>Tritrichomonadida</taxon>
        <taxon>Tritrichomonadidae</taxon>
        <taxon>Tritrichomonas</taxon>
    </lineage>
</organism>
<proteinExistence type="predicted"/>
<reference evidence="2 3" key="1">
    <citation type="submission" date="2024-04" db="EMBL/GenBank/DDBJ databases">
        <title>Tritrichomonas musculus Genome.</title>
        <authorList>
            <person name="Alves-Ferreira E."/>
            <person name="Grigg M."/>
            <person name="Lorenzi H."/>
            <person name="Galac M."/>
        </authorList>
    </citation>
    <scope>NUCLEOTIDE SEQUENCE [LARGE SCALE GENOMIC DNA]</scope>
    <source>
        <strain evidence="2 3">EAF2021</strain>
    </source>
</reference>
<dbReference type="Proteomes" id="UP001470230">
    <property type="component" value="Unassembled WGS sequence"/>
</dbReference>
<feature type="coiled-coil region" evidence="1">
    <location>
        <begin position="130"/>
        <end position="171"/>
    </location>
</feature>
<evidence type="ECO:0000313" key="3">
    <source>
        <dbReference type="Proteomes" id="UP001470230"/>
    </source>
</evidence>
<accession>A0ABR2JY45</accession>
<name>A0ABR2JY45_9EUKA</name>
<dbReference type="EMBL" id="JAPFFF010000009">
    <property type="protein sequence ID" value="KAK8883371.1"/>
    <property type="molecule type" value="Genomic_DNA"/>
</dbReference>
<keyword evidence="3" id="KW-1185">Reference proteome</keyword>
<evidence type="ECO:0000256" key="1">
    <source>
        <dbReference type="SAM" id="Coils"/>
    </source>
</evidence>
<sequence>MKTTSSFLIEAAINAIDDLEKRKNTSTIRREPKKGIGVRAIHNALQTAQLDNRTTYELRIQHSDVFDALCTSIESLSIFQFEGADSSDIYFSLKGPKEDMIALARQIKPQKQFETEKYKFHVEPVVLTNFEKLTREMDNKIKNYNLLQNENDELERTEKNLQQQINALENPNSIHQLFTDLQESIPK</sequence>